<evidence type="ECO:0000256" key="1">
    <source>
        <dbReference type="ARBA" id="ARBA00009277"/>
    </source>
</evidence>
<evidence type="ECO:0000313" key="5">
    <source>
        <dbReference type="EMBL" id="UUF07098.1"/>
    </source>
</evidence>
<dbReference type="Gene3D" id="1.10.10.60">
    <property type="entry name" value="Homeodomain-like"/>
    <property type="match status" value="1"/>
</dbReference>
<accession>A0A9Q9FGM1</accession>
<organism evidence="7 9">
    <name type="scientific">Turicibacter bilis</name>
    <dbReference type="NCBI Taxonomy" id="2735723"/>
    <lineage>
        <taxon>Bacteria</taxon>
        <taxon>Bacillati</taxon>
        <taxon>Bacillota</taxon>
        <taxon>Erysipelotrichia</taxon>
        <taxon>Erysipelotrichales</taxon>
        <taxon>Turicibacteraceae</taxon>
        <taxon>Turicibacter</taxon>
    </lineage>
</organism>
<dbReference type="InterPro" id="IPR054353">
    <property type="entry name" value="IstA-like_C"/>
</dbReference>
<evidence type="ECO:0000313" key="6">
    <source>
        <dbReference type="EMBL" id="UUF08087.1"/>
    </source>
</evidence>
<dbReference type="GO" id="GO:0003676">
    <property type="term" value="F:nucleic acid binding"/>
    <property type="evidence" value="ECO:0007669"/>
    <property type="project" value="InterPro"/>
</dbReference>
<evidence type="ECO:0000313" key="9">
    <source>
        <dbReference type="Proteomes" id="UP001058072"/>
    </source>
</evidence>
<dbReference type="Gene3D" id="3.30.420.10">
    <property type="entry name" value="Ribonuclease H-like superfamily/Ribonuclease H"/>
    <property type="match status" value="1"/>
</dbReference>
<dbReference type="InterPro" id="IPR012337">
    <property type="entry name" value="RNaseH-like_sf"/>
</dbReference>
<dbReference type="InterPro" id="IPR001584">
    <property type="entry name" value="Integrase_cat-core"/>
</dbReference>
<dbReference type="InterPro" id="IPR036397">
    <property type="entry name" value="RNaseH_sf"/>
</dbReference>
<dbReference type="Proteomes" id="UP001058016">
    <property type="component" value="Chromosome"/>
</dbReference>
<dbReference type="EMBL" id="CP071249">
    <property type="protein sequence ID" value="UUF06861.1"/>
    <property type="molecule type" value="Genomic_DNA"/>
</dbReference>
<dbReference type="Pfam" id="PF22483">
    <property type="entry name" value="Mu-transpos_C_2"/>
    <property type="match status" value="1"/>
</dbReference>
<feature type="domain" description="Integrase catalytic" evidence="2">
    <location>
        <begin position="147"/>
        <end position="335"/>
    </location>
</feature>
<protein>
    <submittedName>
        <fullName evidence="7">IS21 family transposase</fullName>
    </submittedName>
</protein>
<gene>
    <name evidence="7" type="primary">istA</name>
    <name evidence="4" type="ORF">J0J69_04585</name>
    <name evidence="5" type="ORF">J0J69_06300</name>
    <name evidence="3" type="ORF">J0J69_07545</name>
    <name evidence="7" type="ORF">J0J70_03040</name>
    <name evidence="6" type="ORF">J0J70_10785</name>
</gene>
<dbReference type="EMBL" id="CP071250">
    <property type="protein sequence ID" value="UUF08087.1"/>
    <property type="molecule type" value="Genomic_DNA"/>
</dbReference>
<dbReference type="PROSITE" id="PS50994">
    <property type="entry name" value="INTEGRASE"/>
    <property type="match status" value="1"/>
</dbReference>
<dbReference type="Pfam" id="PF13384">
    <property type="entry name" value="HTH_23"/>
    <property type="match status" value="1"/>
</dbReference>
<dbReference type="PANTHER" id="PTHR35004">
    <property type="entry name" value="TRANSPOSASE RV3428C-RELATED"/>
    <property type="match status" value="1"/>
</dbReference>
<evidence type="ECO:0000313" key="7">
    <source>
        <dbReference type="EMBL" id="UUF08996.1"/>
    </source>
</evidence>
<proteinExistence type="inferred from homology"/>
<reference evidence="7 8" key="1">
    <citation type="submission" date="2021-03" db="EMBL/GenBank/DDBJ databases">
        <title>Comparative Genomics and Metabolomics in the genus Turicibacter.</title>
        <authorList>
            <person name="Maki J."/>
            <person name="Looft T."/>
        </authorList>
    </citation>
    <scope>NUCLEOTIDE SEQUENCE</scope>
    <source>
        <strain evidence="7">ISU324</strain>
        <strain evidence="3 8">MMM721</strain>
    </source>
</reference>
<evidence type="ECO:0000259" key="2">
    <source>
        <dbReference type="PROSITE" id="PS50994"/>
    </source>
</evidence>
<evidence type="ECO:0000313" key="3">
    <source>
        <dbReference type="EMBL" id="UUF04998.1"/>
    </source>
</evidence>
<dbReference type="EMBL" id="CP071250">
    <property type="protein sequence ID" value="UUF08996.1"/>
    <property type="molecule type" value="Genomic_DNA"/>
</dbReference>
<name>A0A9Q9FGM1_9FIRM</name>
<dbReference type="RefSeq" id="WP_082417965.1">
    <property type="nucleotide sequence ID" value="NZ_CP071250.1"/>
</dbReference>
<evidence type="ECO:0000313" key="8">
    <source>
        <dbReference type="Proteomes" id="UP001058016"/>
    </source>
</evidence>
<dbReference type="SUPFAM" id="SSF46689">
    <property type="entry name" value="Homeodomain-like"/>
    <property type="match status" value="1"/>
</dbReference>
<dbReference type="SUPFAM" id="SSF53098">
    <property type="entry name" value="Ribonuclease H-like"/>
    <property type="match status" value="1"/>
</dbReference>
<dbReference type="EMBL" id="CP071249">
    <property type="protein sequence ID" value="UUF04998.1"/>
    <property type="molecule type" value="Genomic_DNA"/>
</dbReference>
<keyword evidence="8" id="KW-1185">Reference proteome</keyword>
<dbReference type="AlphaFoldDB" id="A0A9Q9FGM1"/>
<dbReference type="EMBL" id="CP071249">
    <property type="protein sequence ID" value="UUF07098.1"/>
    <property type="molecule type" value="Genomic_DNA"/>
</dbReference>
<dbReference type="Proteomes" id="UP001058072">
    <property type="component" value="Chromosome"/>
</dbReference>
<dbReference type="GO" id="GO:0015074">
    <property type="term" value="P:DNA integration"/>
    <property type="evidence" value="ECO:0007669"/>
    <property type="project" value="InterPro"/>
</dbReference>
<dbReference type="NCBIfam" id="NF033546">
    <property type="entry name" value="transpos_IS21"/>
    <property type="match status" value="1"/>
</dbReference>
<sequence>MLTLEKKEKMIRLYLKGLSYTDIAKEIGMTRQTVSKYIKQYEKDQQELELATTAEEKEQIIIRSSAKPKYDSSKRQRIKLTPDVESMIDSCLEENKQKIQQGKRKLIMKNTDIYEWLISKNIDISYRSVCAYVSKQAQRSKEAFIRQVYEPGQVAEFDWGDVTLYIEELGAERRFKIGVFDLKYSDKRFAYLYSHENTEAFLDIHTRFFEEIKGVPTEIVYDNARVQVKHLAGREKQPTEVVKKLMNYYGYIPRYTNPYSGHEKGHVERSVELIRRKAYSKSHHFKTIADAVTALLEATHRENQKIKQRTNQSAETVFAQEQKNLLPYRLPLDTYLTSTYKVNKYSFIHVDSNFYSVPDYLVGKEVTVRKNINQIKVYFDDRFLFKANRLIGRHQYHIDIHHYLATLKKKPGAIAHSLALKQATPWLQNIFQTYYNTNPRDFIYLLTIIEQNSLETVQFAIESLKRQGLPIQNHHIINYLLNLNPSQFNTKDLIEAPIEQACYHQLSEISSMYSQGENSWIN</sequence>
<evidence type="ECO:0000313" key="4">
    <source>
        <dbReference type="EMBL" id="UUF06861.1"/>
    </source>
</evidence>
<comment type="similarity">
    <text evidence="1">Belongs to the transposase IS21/IS408/IS1162 family.</text>
</comment>
<dbReference type="InterPro" id="IPR009057">
    <property type="entry name" value="Homeodomain-like_sf"/>
</dbReference>